<feature type="domain" description="S-Me-THD-like C-terminal" evidence="2">
    <location>
        <begin position="162"/>
        <end position="313"/>
    </location>
</feature>
<gene>
    <name evidence="3" type="ORF">GCM10009789_03500</name>
</gene>
<reference evidence="3 4" key="1">
    <citation type="journal article" date="2019" name="Int. J. Syst. Evol. Microbiol.">
        <title>The Global Catalogue of Microorganisms (GCM) 10K type strain sequencing project: providing services to taxonomists for standard genome sequencing and annotation.</title>
        <authorList>
            <consortium name="The Broad Institute Genomics Platform"/>
            <consortium name="The Broad Institute Genome Sequencing Center for Infectious Disease"/>
            <person name="Wu L."/>
            <person name="Ma J."/>
        </authorList>
    </citation>
    <scope>NUCLEOTIDE SEQUENCE [LARGE SCALE GENOMIC DNA]</scope>
    <source>
        <strain evidence="3 4">JCM 14969</strain>
    </source>
</reference>
<dbReference type="InterPro" id="IPR024071">
    <property type="entry name" value="S-Me-THD_C_sf"/>
</dbReference>
<evidence type="ECO:0000259" key="2">
    <source>
        <dbReference type="Pfam" id="PF20906"/>
    </source>
</evidence>
<dbReference type="Pfam" id="PF20906">
    <property type="entry name" value="S-Me-THD_C"/>
    <property type="match status" value="1"/>
</dbReference>
<keyword evidence="4" id="KW-1185">Reference proteome</keyword>
<dbReference type="Gene3D" id="2.40.390.10">
    <property type="entry name" value="CV3147-like"/>
    <property type="match status" value="1"/>
</dbReference>
<proteinExistence type="predicted"/>
<dbReference type="InterPro" id="IPR048350">
    <property type="entry name" value="S-Me-THD-like_C"/>
</dbReference>
<comment type="caution">
    <text evidence="3">The sequence shown here is derived from an EMBL/GenBank/DDBJ whole genome shotgun (WGS) entry which is preliminary data.</text>
</comment>
<organism evidence="3 4">
    <name type="scientific">Kribbella sancticallisti</name>
    <dbReference type="NCBI Taxonomy" id="460087"/>
    <lineage>
        <taxon>Bacteria</taxon>
        <taxon>Bacillati</taxon>
        <taxon>Actinomycetota</taxon>
        <taxon>Actinomycetes</taxon>
        <taxon>Propionibacteriales</taxon>
        <taxon>Kribbellaceae</taxon>
        <taxon>Kribbella</taxon>
    </lineage>
</organism>
<dbReference type="Pfam" id="PF06032">
    <property type="entry name" value="S-Me-THD_N"/>
    <property type="match status" value="1"/>
</dbReference>
<dbReference type="Gene3D" id="3.40.1610.10">
    <property type="entry name" value="CV3147-like domain"/>
    <property type="match status" value="1"/>
</dbReference>
<sequence length="339" mass="34621">MTLSDVPNLSLGCAVLGSGGGGQVSGAAELLSQTLELGAVEVVALDALRPGARTALVGAVGSPTVMLERLPGNQEFVTAVRAWERHAGVRLDAVCPLEIGGVNGILGVNVAAHLGLPVVDADGMGRAFPRLDMTVLAGQVPAAPAALAESRGATVVLDGLSDTDVEGAVRRLLPSLGTWSAICLYGGEVSASRGLVRGSISRALELGRILKKTRSTNAAGLLGLHTAPQFAGTVIELLRARSGQGVATMEGHVDPGQTLRIDFREEYVLATLDGEQVACVPDIITLLDVRTRLPVLAEELRTGQRLELLVLAGPVTGDGGPAPAGLADYGLHPGIGSVA</sequence>
<dbReference type="Proteomes" id="UP001500393">
    <property type="component" value="Unassembled WGS sequence"/>
</dbReference>
<dbReference type="SUPFAM" id="SSF160991">
    <property type="entry name" value="CV3147-like"/>
    <property type="match status" value="1"/>
</dbReference>
<dbReference type="InterPro" id="IPR010318">
    <property type="entry name" value="S-Me-THD_N"/>
</dbReference>
<accession>A0ABN2C825</accession>
<protein>
    <submittedName>
        <fullName evidence="3">DUF917 domain-containing protein</fullName>
    </submittedName>
</protein>
<evidence type="ECO:0000313" key="4">
    <source>
        <dbReference type="Proteomes" id="UP001500393"/>
    </source>
</evidence>
<name>A0ABN2C825_9ACTN</name>
<evidence type="ECO:0000313" key="3">
    <source>
        <dbReference type="EMBL" id="GAA1553298.1"/>
    </source>
</evidence>
<dbReference type="EMBL" id="BAAAOS010000005">
    <property type="protein sequence ID" value="GAA1553298.1"/>
    <property type="molecule type" value="Genomic_DNA"/>
</dbReference>
<dbReference type="InterPro" id="IPR027479">
    <property type="entry name" value="S-Me-THD_N_sf"/>
</dbReference>
<evidence type="ECO:0000259" key="1">
    <source>
        <dbReference type="Pfam" id="PF06032"/>
    </source>
</evidence>
<feature type="domain" description="S-Me-THD N-terminal" evidence="1">
    <location>
        <begin position="5"/>
        <end position="158"/>
    </location>
</feature>